<reference evidence="1 2" key="1">
    <citation type="journal article" date="2019" name="Philos. Trans. R. Soc. Lond., B, Biol. Sci.">
        <title>Ant behaviour and brain gene expression of defending hosts depend on the ecological success of the intruding social parasite.</title>
        <authorList>
            <person name="Kaur R."/>
            <person name="Stoldt M."/>
            <person name="Jongepier E."/>
            <person name="Feldmeyer B."/>
            <person name="Menzel F."/>
            <person name="Bornberg-Bauer E."/>
            <person name="Foitzik S."/>
        </authorList>
    </citation>
    <scope>NUCLEOTIDE SEQUENCE [LARGE SCALE GENOMIC DNA]</scope>
    <source>
        <tissue evidence="1">Whole body</tissue>
    </source>
</reference>
<organism evidence="1 2">
    <name type="scientific">Temnothorax longispinosus</name>
    <dbReference type="NCBI Taxonomy" id="300112"/>
    <lineage>
        <taxon>Eukaryota</taxon>
        <taxon>Metazoa</taxon>
        <taxon>Ecdysozoa</taxon>
        <taxon>Arthropoda</taxon>
        <taxon>Hexapoda</taxon>
        <taxon>Insecta</taxon>
        <taxon>Pterygota</taxon>
        <taxon>Neoptera</taxon>
        <taxon>Endopterygota</taxon>
        <taxon>Hymenoptera</taxon>
        <taxon>Apocrita</taxon>
        <taxon>Aculeata</taxon>
        <taxon>Formicoidea</taxon>
        <taxon>Formicidae</taxon>
        <taxon>Myrmicinae</taxon>
        <taxon>Temnothorax</taxon>
    </lineage>
</organism>
<sequence>MISSAIVANIAATTDCQVLYAYAPSHEIIDLTKANMNHSGLQPRKAFRSSFTLERYITRFLAAFYYPLLLLVTVGDAQLNHDITETITSNVFDSKALIDYRLMFAACAVELGLLNDKFEGSGYEKSLKAMECGLPFTVCVADAQLNHNIKDTIISKVFDIKELIDFNLVFAECAVELGLLNRQRGWNIVGQKCDLPSKSHDKLEGSWYEKSLKAMEVGLPMTVGDALLTNIIETITSNVQRFTFDLKELIDFHLIFAECAMKFDLLKIPKPELSYCIAQKKNLTISSKEAGMKNP</sequence>
<name>A0A4S2KNX7_9HYME</name>
<proteinExistence type="predicted"/>
<gene>
    <name evidence="1" type="ORF">DBV15_02000</name>
</gene>
<accession>A0A4S2KNX7</accession>
<dbReference type="EMBL" id="QBLH01002112">
    <property type="protein sequence ID" value="TGZ49617.1"/>
    <property type="molecule type" value="Genomic_DNA"/>
</dbReference>
<dbReference type="Proteomes" id="UP000310200">
    <property type="component" value="Unassembled WGS sequence"/>
</dbReference>
<comment type="caution">
    <text evidence="1">The sequence shown here is derived from an EMBL/GenBank/DDBJ whole genome shotgun (WGS) entry which is preliminary data.</text>
</comment>
<evidence type="ECO:0000313" key="1">
    <source>
        <dbReference type="EMBL" id="TGZ49617.1"/>
    </source>
</evidence>
<protein>
    <submittedName>
        <fullName evidence="1">Uncharacterized protein</fullName>
    </submittedName>
</protein>
<keyword evidence="2" id="KW-1185">Reference proteome</keyword>
<evidence type="ECO:0000313" key="2">
    <source>
        <dbReference type="Proteomes" id="UP000310200"/>
    </source>
</evidence>
<dbReference type="AlphaFoldDB" id="A0A4S2KNX7"/>